<dbReference type="SMART" id="SM00967">
    <property type="entry name" value="SpoU_sub_bind"/>
    <property type="match status" value="1"/>
</dbReference>
<dbReference type="Gene3D" id="3.30.1330.30">
    <property type="match status" value="1"/>
</dbReference>
<evidence type="ECO:0000313" key="8">
    <source>
        <dbReference type="EMBL" id="TPP62267.1"/>
    </source>
</evidence>
<proteinExistence type="predicted"/>
<evidence type="ECO:0000256" key="1">
    <source>
        <dbReference type="ARBA" id="ARBA00004173"/>
    </source>
</evidence>
<dbReference type="PANTHER" id="PTHR46103:SF1">
    <property type="entry name" value="RRNA METHYLTRANSFERASE 1, MITOCHONDRIAL"/>
    <property type="match status" value="1"/>
</dbReference>
<keyword evidence="2 8" id="KW-0489">Methyltransferase</keyword>
<name>A0A504YW23_FASGI</name>
<organism evidence="8 9">
    <name type="scientific">Fasciola gigantica</name>
    <name type="common">Giant liver fluke</name>
    <dbReference type="NCBI Taxonomy" id="46835"/>
    <lineage>
        <taxon>Eukaryota</taxon>
        <taxon>Metazoa</taxon>
        <taxon>Spiralia</taxon>
        <taxon>Lophotrochozoa</taxon>
        <taxon>Platyhelminthes</taxon>
        <taxon>Trematoda</taxon>
        <taxon>Digenea</taxon>
        <taxon>Plagiorchiida</taxon>
        <taxon>Echinostomata</taxon>
        <taxon>Echinostomatoidea</taxon>
        <taxon>Fasciolidae</taxon>
        <taxon>Fasciola</taxon>
    </lineage>
</organism>
<evidence type="ECO:0000256" key="6">
    <source>
        <dbReference type="ARBA" id="ARBA00034881"/>
    </source>
</evidence>
<evidence type="ECO:0000256" key="2">
    <source>
        <dbReference type="ARBA" id="ARBA00022603"/>
    </source>
</evidence>
<evidence type="ECO:0000259" key="7">
    <source>
        <dbReference type="SMART" id="SM00967"/>
    </source>
</evidence>
<dbReference type="EMBL" id="SUNJ01007091">
    <property type="protein sequence ID" value="TPP62267.1"/>
    <property type="molecule type" value="Genomic_DNA"/>
</dbReference>
<accession>A0A504YW23</accession>
<dbReference type="InterPro" id="IPR047182">
    <property type="entry name" value="MRM1"/>
</dbReference>
<dbReference type="GO" id="GO:0005739">
    <property type="term" value="C:mitochondrion"/>
    <property type="evidence" value="ECO:0007669"/>
    <property type="project" value="UniProtKB-SubCell"/>
</dbReference>
<dbReference type="OrthoDB" id="270651at2759"/>
<evidence type="ECO:0000256" key="4">
    <source>
        <dbReference type="ARBA" id="ARBA00022946"/>
    </source>
</evidence>
<dbReference type="InterPro" id="IPR001537">
    <property type="entry name" value="SpoU_MeTrfase"/>
</dbReference>
<dbReference type="Pfam" id="PF00588">
    <property type="entry name" value="SpoU_methylase"/>
    <property type="match status" value="1"/>
</dbReference>
<dbReference type="SUPFAM" id="SSF55315">
    <property type="entry name" value="L30e-like"/>
    <property type="match status" value="1"/>
</dbReference>
<dbReference type="Proteomes" id="UP000316759">
    <property type="component" value="Unassembled WGS sequence"/>
</dbReference>
<dbReference type="InterPro" id="IPR029064">
    <property type="entry name" value="Ribosomal_eL30-like_sf"/>
</dbReference>
<dbReference type="PANTHER" id="PTHR46103">
    <property type="entry name" value="RRNA METHYLTRANSFERASE 1, MITOCHONDRIAL"/>
    <property type="match status" value="1"/>
</dbReference>
<dbReference type="InterPro" id="IPR013123">
    <property type="entry name" value="SpoU_subst-bd"/>
</dbReference>
<dbReference type="Gene3D" id="3.40.1280.10">
    <property type="match status" value="1"/>
</dbReference>
<reference evidence="8 9" key="1">
    <citation type="submission" date="2019-04" db="EMBL/GenBank/DDBJ databases">
        <title>Annotation for the trematode Fasciola gigantica.</title>
        <authorList>
            <person name="Choi Y.-J."/>
        </authorList>
    </citation>
    <scope>NUCLEOTIDE SEQUENCE [LARGE SCALE GENOMIC DNA]</scope>
    <source>
        <strain evidence="8">Uganda_cow_1</strain>
    </source>
</reference>
<feature type="domain" description="RNA 2-O ribose methyltransferase substrate binding" evidence="7">
    <location>
        <begin position="17"/>
        <end position="102"/>
    </location>
</feature>
<dbReference type="InterPro" id="IPR029026">
    <property type="entry name" value="tRNA_m1G_MTases_N"/>
</dbReference>
<dbReference type="InterPro" id="IPR029028">
    <property type="entry name" value="Alpha/beta_knot_MTases"/>
</dbReference>
<dbReference type="AlphaFoldDB" id="A0A504YW23"/>
<evidence type="ECO:0000256" key="3">
    <source>
        <dbReference type="ARBA" id="ARBA00022679"/>
    </source>
</evidence>
<sequence>MKMLAATRPHSGALNQYVYGVHSVLSAICFRQRIIHKLYIKSDLSEERGSHEVLSIWKKRIENAASEAEIPVVQTSNAHLSKMVNGRPHQGFVLEASQIPVKAINRRTVFDLFDTLSLGLQNPSTNMVNRHVRPLILLIDHLTDVMNFGSIIRSAVFFGASALLFSPPPCVGPSPLISKLSVGALECLPLYRLSDVPHDLKLLSSAGFLLVGTAGNTGCEALNRSPVPTWLLASDQIGVQDGINPKPLILALGSESRGLSEEVLRACHLQLRIVGSQESIVHLNDDRDSLPSSLNVAVAAGILLYQLTYLRHGPEATKSCFCFQ</sequence>
<dbReference type="GO" id="GO:0003723">
    <property type="term" value="F:RNA binding"/>
    <property type="evidence" value="ECO:0007669"/>
    <property type="project" value="InterPro"/>
</dbReference>
<keyword evidence="3 8" id="KW-0808">Transferase</keyword>
<comment type="caution">
    <text evidence="8">The sequence shown here is derived from an EMBL/GenBank/DDBJ whole genome shotgun (WGS) entry which is preliminary data.</text>
</comment>
<keyword evidence="9" id="KW-1185">Reference proteome</keyword>
<dbReference type="SUPFAM" id="SSF75217">
    <property type="entry name" value="alpha/beta knot"/>
    <property type="match status" value="1"/>
</dbReference>
<comment type="subcellular location">
    <subcellularLocation>
        <location evidence="1">Mitochondrion</location>
    </subcellularLocation>
</comment>
<dbReference type="STRING" id="46835.A0A504YW23"/>
<dbReference type="Pfam" id="PF08032">
    <property type="entry name" value="SpoU_sub_bind"/>
    <property type="match status" value="1"/>
</dbReference>
<keyword evidence="5" id="KW-0496">Mitochondrion</keyword>
<dbReference type="GO" id="GO:0016435">
    <property type="term" value="F:rRNA (guanine) methyltransferase activity"/>
    <property type="evidence" value="ECO:0007669"/>
    <property type="project" value="TreeGrafter"/>
</dbReference>
<keyword evidence="4" id="KW-0809">Transit peptide</keyword>
<evidence type="ECO:0000313" key="9">
    <source>
        <dbReference type="Proteomes" id="UP000316759"/>
    </source>
</evidence>
<evidence type="ECO:0000256" key="5">
    <source>
        <dbReference type="ARBA" id="ARBA00023128"/>
    </source>
</evidence>
<gene>
    <name evidence="8" type="ORF">FGIG_11110</name>
</gene>
<protein>
    <recommendedName>
        <fullName evidence="6">rRNA methyltransferase 1, mitochondrial</fullName>
    </recommendedName>
</protein>